<gene>
    <name evidence="2" type="ORF">I6L30_13755</name>
</gene>
<feature type="transmembrane region" description="Helical" evidence="1">
    <location>
        <begin position="198"/>
        <end position="216"/>
    </location>
</feature>
<dbReference type="EMBL" id="CP077365">
    <property type="protein sequence ID" value="QXB45482.1"/>
    <property type="molecule type" value="Genomic_DNA"/>
</dbReference>
<feature type="transmembrane region" description="Helical" evidence="1">
    <location>
        <begin position="168"/>
        <end position="192"/>
    </location>
</feature>
<keyword evidence="1" id="KW-0812">Transmembrane</keyword>
<evidence type="ECO:0000313" key="2">
    <source>
        <dbReference type="EMBL" id="QXB45482.1"/>
    </source>
</evidence>
<protein>
    <submittedName>
        <fullName evidence="2">Uncharacterized protein</fullName>
    </submittedName>
</protein>
<accession>A0ABX8L111</accession>
<reference evidence="2 3" key="1">
    <citation type="submission" date="2021-06" db="EMBL/GenBank/DDBJ databases">
        <title>FDA dAtabase for Regulatory Grade micrObial Sequences (FDA-ARGOS): Supporting development and validation of Infectious Disease Dx tests.</title>
        <authorList>
            <person name="Sproer C."/>
            <person name="Gronow S."/>
            <person name="Severitt S."/>
            <person name="Schroder I."/>
            <person name="Tallon L."/>
            <person name="Sadzewicz L."/>
            <person name="Zhao X."/>
            <person name="Boylan J."/>
            <person name="Ott S."/>
            <person name="Bowen H."/>
            <person name="Vavikolanu K."/>
            <person name="Mehta A."/>
            <person name="Aluvathingal J."/>
            <person name="Nadendla S."/>
            <person name="Lowell S."/>
            <person name="Myers T."/>
            <person name="Yan Y."/>
        </authorList>
    </citation>
    <scope>NUCLEOTIDE SEQUENCE [LARGE SCALE GENOMIC DNA]</scope>
    <source>
        <strain evidence="2 3">FDAARGOS 1400</strain>
    </source>
</reference>
<sequence>MADYILVEKFNDVYNYYNRIFKKIMNSGSINSVKTITSSKENLEIIHKDINRFFAKFLENDVLQALNFTVINFYLSELDSVSEQFRLSGETAKIKKFYDDIVEILGKISKELNTSYSKNIMNKKIDFLDESIKDVNELKERIKNKDTHDIYESAANENQTRADNSRMAFIILIIFSIVMVWFCSVTKTYFGLKDYDYWFFKGTLILTSVTLITYFLKQSVKYQKIADQCRQTKMELEAFPSFVASFTTEDPQIIEIRKELALKYFGRELDNKTNDETSNILQDQMKNTTEMVKAAMEVLKKSGSN</sequence>
<dbReference type="RefSeq" id="WP_216984526.1">
    <property type="nucleotide sequence ID" value="NZ_CP077365.1"/>
</dbReference>
<keyword evidence="1" id="KW-1133">Transmembrane helix</keyword>
<evidence type="ECO:0000313" key="3">
    <source>
        <dbReference type="Proteomes" id="UP000683517"/>
    </source>
</evidence>
<evidence type="ECO:0000256" key="1">
    <source>
        <dbReference type="SAM" id="Phobius"/>
    </source>
</evidence>
<organism evidence="2 3">
    <name type="scientific">Acinetobacter seifertii</name>
    <dbReference type="NCBI Taxonomy" id="1530123"/>
    <lineage>
        <taxon>Bacteria</taxon>
        <taxon>Pseudomonadati</taxon>
        <taxon>Pseudomonadota</taxon>
        <taxon>Gammaproteobacteria</taxon>
        <taxon>Moraxellales</taxon>
        <taxon>Moraxellaceae</taxon>
        <taxon>Acinetobacter</taxon>
        <taxon>Acinetobacter calcoaceticus/baumannii complex</taxon>
    </lineage>
</organism>
<keyword evidence="1" id="KW-0472">Membrane</keyword>
<proteinExistence type="predicted"/>
<name>A0ABX8L111_9GAMM</name>
<keyword evidence="3" id="KW-1185">Reference proteome</keyword>
<dbReference type="Proteomes" id="UP000683517">
    <property type="component" value="Chromosome"/>
</dbReference>